<organism evidence="1 2">
    <name type="scientific">Agromyces humatus</name>
    <dbReference type="NCBI Taxonomy" id="279573"/>
    <lineage>
        <taxon>Bacteria</taxon>
        <taxon>Bacillati</taxon>
        <taxon>Actinomycetota</taxon>
        <taxon>Actinomycetes</taxon>
        <taxon>Micrococcales</taxon>
        <taxon>Microbacteriaceae</taxon>
        <taxon>Agromyces</taxon>
    </lineage>
</organism>
<dbReference type="Proteomes" id="UP001500506">
    <property type="component" value="Unassembled WGS sequence"/>
</dbReference>
<dbReference type="EMBL" id="BAAANH010000001">
    <property type="protein sequence ID" value="GAA1750465.1"/>
    <property type="molecule type" value="Genomic_DNA"/>
</dbReference>
<accession>A0ABN2K8D9</accession>
<gene>
    <name evidence="1" type="ORF">GCM10009747_04760</name>
</gene>
<protein>
    <submittedName>
        <fullName evidence="1">Uncharacterized protein</fullName>
    </submittedName>
</protein>
<comment type="caution">
    <text evidence="1">The sequence shown here is derived from an EMBL/GenBank/DDBJ whole genome shotgun (WGS) entry which is preliminary data.</text>
</comment>
<name>A0ABN2K8D9_9MICO</name>
<evidence type="ECO:0000313" key="2">
    <source>
        <dbReference type="Proteomes" id="UP001500506"/>
    </source>
</evidence>
<keyword evidence="2" id="KW-1185">Reference proteome</keyword>
<reference evidence="2" key="1">
    <citation type="journal article" date="2019" name="Int. J. Syst. Evol. Microbiol.">
        <title>The Global Catalogue of Microorganisms (GCM) 10K type strain sequencing project: providing services to taxonomists for standard genome sequencing and annotation.</title>
        <authorList>
            <consortium name="The Broad Institute Genomics Platform"/>
            <consortium name="The Broad Institute Genome Sequencing Center for Infectious Disease"/>
            <person name="Wu L."/>
            <person name="Ma J."/>
        </authorList>
    </citation>
    <scope>NUCLEOTIDE SEQUENCE [LARGE SCALE GENOMIC DNA]</scope>
    <source>
        <strain evidence="2">JCM 14319</strain>
    </source>
</reference>
<evidence type="ECO:0000313" key="1">
    <source>
        <dbReference type="EMBL" id="GAA1750465.1"/>
    </source>
</evidence>
<proteinExistence type="predicted"/>
<sequence length="173" mass="18914">MVDGRDGYHKCKWRADKRLHRPTGAASIRAVTCRPFGIHPAPDTCGARTVRHALEDLVARSLPLRIGRVDVNDPVVSLSGEGWFLSIACPWDLVGPDVVFDWETDPFDEVLQKLVGTSLQSVTAEGELLVDPVFHFDSGISIVVRADSDLDPWVFRIQGIVLVGRMAAPGDSA</sequence>